<reference evidence="2 3" key="1">
    <citation type="submission" date="2014-03" db="EMBL/GenBank/DDBJ databases">
        <title>Bradyrhizobium valentinum sp. nov., isolated from effective nodules of Lupinus mariae-josephae, a lupine endemic of basic-lime soils in Eastern Spain.</title>
        <authorList>
            <person name="Duran D."/>
            <person name="Rey L."/>
            <person name="Navarro A."/>
            <person name="Busquets A."/>
            <person name="Imperial J."/>
            <person name="Ruiz-Argueso T."/>
        </authorList>
    </citation>
    <scope>NUCLEOTIDE SEQUENCE [LARGE SCALE GENOMIC DNA]</scope>
    <source>
        <strain evidence="2 3">CCBAU 23086</strain>
    </source>
</reference>
<dbReference type="PANTHER" id="PTHR42928:SF5">
    <property type="entry name" value="BLR1237 PROTEIN"/>
    <property type="match status" value="1"/>
</dbReference>
<dbReference type="Gene3D" id="3.40.190.10">
    <property type="entry name" value="Periplasmic binding protein-like II"/>
    <property type="match status" value="1"/>
</dbReference>
<evidence type="ECO:0008006" key="4">
    <source>
        <dbReference type="Google" id="ProtNLM"/>
    </source>
</evidence>
<name>A0A0R3MYS1_9BRAD</name>
<dbReference type="Pfam" id="PF03401">
    <property type="entry name" value="TctC"/>
    <property type="match status" value="1"/>
</dbReference>
<evidence type="ECO:0000313" key="3">
    <source>
        <dbReference type="Proteomes" id="UP000051660"/>
    </source>
</evidence>
<comment type="similarity">
    <text evidence="1">Belongs to the UPF0065 (bug) family.</text>
</comment>
<sequence length="326" mass="35481">MTRRQALFSVLVSGVALPSWPLLAEEAWPSRMIKLIVPSAAGLPTDVHARIIAETLGERLGQRVLVENKPGATGNIGMQAAALAPPDGYNFAFVIATYITSNPFTFKRLLYDVEKDFVPVAMLSKAGFTYIVREGLGVKSVADLTAYIKANPGKLSVANIAPGSLAHLSFEVYLRSFGGKVEMVPYRTGAQVMQDLWGGQVDLYPGPVGSTRQVQANGKARALAITTIERHPSLPNVPTMAEQGFPGYDYFGWYGVMAPKNTPPAIVERLNREIATIVTSQQYRERMIGLGAIPGDALTPERFLALYREEAARFGPLIRSMNIVVE</sequence>
<dbReference type="Gene3D" id="3.40.190.150">
    <property type="entry name" value="Bordetella uptake gene, domain 1"/>
    <property type="match status" value="1"/>
</dbReference>
<evidence type="ECO:0000256" key="1">
    <source>
        <dbReference type="ARBA" id="ARBA00006987"/>
    </source>
</evidence>
<gene>
    <name evidence="2" type="ORF">CQ14_09395</name>
</gene>
<dbReference type="SUPFAM" id="SSF53850">
    <property type="entry name" value="Periplasmic binding protein-like II"/>
    <property type="match status" value="1"/>
</dbReference>
<dbReference type="AlphaFoldDB" id="A0A0R3MYS1"/>
<comment type="caution">
    <text evidence="2">The sequence shown here is derived from an EMBL/GenBank/DDBJ whole genome shotgun (WGS) entry which is preliminary data.</text>
</comment>
<dbReference type="InterPro" id="IPR042100">
    <property type="entry name" value="Bug_dom1"/>
</dbReference>
<dbReference type="PIRSF" id="PIRSF017082">
    <property type="entry name" value="YflP"/>
    <property type="match status" value="1"/>
</dbReference>
<accession>A0A0R3MYS1</accession>
<proteinExistence type="inferred from homology"/>
<organism evidence="2 3">
    <name type="scientific">Bradyrhizobium lablabi</name>
    <dbReference type="NCBI Taxonomy" id="722472"/>
    <lineage>
        <taxon>Bacteria</taxon>
        <taxon>Pseudomonadati</taxon>
        <taxon>Pseudomonadota</taxon>
        <taxon>Alphaproteobacteria</taxon>
        <taxon>Hyphomicrobiales</taxon>
        <taxon>Nitrobacteraceae</taxon>
        <taxon>Bradyrhizobium</taxon>
    </lineage>
</organism>
<dbReference type="Proteomes" id="UP000051660">
    <property type="component" value="Unassembled WGS sequence"/>
</dbReference>
<evidence type="ECO:0000313" key="2">
    <source>
        <dbReference type="EMBL" id="KRR25224.1"/>
    </source>
</evidence>
<protein>
    <recommendedName>
        <fullName evidence="4">Tripartite-type tricarboxylate transporter, receptor component TctC</fullName>
    </recommendedName>
</protein>
<dbReference type="InterPro" id="IPR005064">
    <property type="entry name" value="BUG"/>
</dbReference>
<dbReference type="EMBL" id="LLYB01000057">
    <property type="protein sequence ID" value="KRR25224.1"/>
    <property type="molecule type" value="Genomic_DNA"/>
</dbReference>
<dbReference type="CDD" id="cd07012">
    <property type="entry name" value="PBP2_Bug_TTT"/>
    <property type="match status" value="1"/>
</dbReference>
<dbReference type="PANTHER" id="PTHR42928">
    <property type="entry name" value="TRICARBOXYLATE-BINDING PROTEIN"/>
    <property type="match status" value="1"/>
</dbReference>